<protein>
    <recommendedName>
        <fullName evidence="3">FlgD Ig-like domain-containing protein</fullName>
    </recommendedName>
</protein>
<dbReference type="InterPro" id="IPR015943">
    <property type="entry name" value="WD40/YVTN_repeat-like_dom_sf"/>
</dbReference>
<dbReference type="AlphaFoldDB" id="A0A0S7WPC6"/>
<organism evidence="1 2">
    <name type="scientific">candidate division TA06 bacterium DG_24</name>
    <dbReference type="NCBI Taxonomy" id="1703770"/>
    <lineage>
        <taxon>Bacteria</taxon>
        <taxon>Bacteria division TA06</taxon>
    </lineage>
</organism>
<dbReference type="Gene3D" id="2.60.40.4070">
    <property type="match status" value="1"/>
</dbReference>
<sequence>MRERRSSRWPVVLGCLLGLVAILAWGAMAGDDVWTTNGPGVAGGLFCLKADPTDAQRVYCAGFSPLFGDSLFYWSSDGGLTWQNSWGGFPPAVQSVAMGPAAVVVHPSGPDTLYLMVNLTVGRTLFMRSTDYGASWGIVPSAIDTFVVRESSLLDSDLEICPTDPLYLYAGVTAGALSPGWGMLRYTTDGGVNWNAPSSVMGLPDPDSLPPVNCVAIDPSNELVAYAGLDSTLIKTTDGGDTWFIPNTSVLEWKDITRIVVSPWDSDLVYAGAGGPFPVTDGGVYRSTDGGTNWEHILTYVSPDTVQIFGIGVAPDMADWVYAASRRKVYLSANGGDHWVTLSESGYIPSSQAMDVAEGQEVYLASGNNVDLFWVFDYTVTDSMGPLFWDMWHWPDTSYPGPYEIRINMKDEGYGLWEETLKLYWHRGHDPQGHHAPHGDPSWTELDLSAVNDTTYFTNIPIQGDTGIISYYAYGMDNLLFESFFPESAPEDTVYHFHLRFDDGVSDGGSEIARPRVFYLGQNSPNPVIGSTEISYALPKGGRVGLSVYNITGELVRILLDEPQSPNWYTVTWDGRDDRGKSVASGVYFYRLTVPDHSMTRKMIVLR</sequence>
<dbReference type="InterPro" id="IPR026444">
    <property type="entry name" value="Secre_tail"/>
</dbReference>
<gene>
    <name evidence="1" type="ORF">AMJ39_08865</name>
</gene>
<dbReference type="SUPFAM" id="SSF110296">
    <property type="entry name" value="Oligoxyloglucan reducing end-specific cellobiohydrolase"/>
    <property type="match status" value="2"/>
</dbReference>
<evidence type="ECO:0000313" key="1">
    <source>
        <dbReference type="EMBL" id="KPJ52001.1"/>
    </source>
</evidence>
<accession>A0A0S7WPC6</accession>
<dbReference type="EMBL" id="LIZS01000083">
    <property type="protein sequence ID" value="KPJ52001.1"/>
    <property type="molecule type" value="Genomic_DNA"/>
</dbReference>
<dbReference type="STRING" id="1703770.AMJ39_08865"/>
<dbReference type="PANTHER" id="PTHR43739:SF5">
    <property type="entry name" value="EXO-ALPHA-SIALIDASE"/>
    <property type="match status" value="1"/>
</dbReference>
<dbReference type="PANTHER" id="PTHR43739">
    <property type="entry name" value="XYLOGLUCANASE (EUROFUNG)"/>
    <property type="match status" value="1"/>
</dbReference>
<name>A0A0S7WPC6_UNCT6</name>
<dbReference type="Gene3D" id="2.130.10.10">
    <property type="entry name" value="YVTN repeat-like/Quinoprotein amine dehydrogenase"/>
    <property type="match status" value="3"/>
</dbReference>
<evidence type="ECO:0008006" key="3">
    <source>
        <dbReference type="Google" id="ProtNLM"/>
    </source>
</evidence>
<dbReference type="CDD" id="cd15482">
    <property type="entry name" value="Sialidase_non-viral"/>
    <property type="match status" value="1"/>
</dbReference>
<evidence type="ECO:0000313" key="2">
    <source>
        <dbReference type="Proteomes" id="UP000052008"/>
    </source>
</evidence>
<comment type="caution">
    <text evidence="1">The sequence shown here is derived from an EMBL/GenBank/DDBJ whole genome shotgun (WGS) entry which is preliminary data.</text>
</comment>
<dbReference type="GO" id="GO:0010411">
    <property type="term" value="P:xyloglucan metabolic process"/>
    <property type="evidence" value="ECO:0007669"/>
    <property type="project" value="TreeGrafter"/>
</dbReference>
<reference evidence="1 2" key="1">
    <citation type="journal article" date="2015" name="Microbiome">
        <title>Genomic resolution of linkages in carbon, nitrogen, and sulfur cycling among widespread estuary sediment bacteria.</title>
        <authorList>
            <person name="Baker B.J."/>
            <person name="Lazar C.S."/>
            <person name="Teske A.P."/>
            <person name="Dick G.J."/>
        </authorList>
    </citation>
    <scope>NUCLEOTIDE SEQUENCE [LARGE SCALE GENOMIC DNA]</scope>
    <source>
        <strain evidence="1">DG_24</strain>
    </source>
</reference>
<proteinExistence type="predicted"/>
<dbReference type="Proteomes" id="UP000052008">
    <property type="component" value="Unassembled WGS sequence"/>
</dbReference>
<dbReference type="NCBIfam" id="TIGR04183">
    <property type="entry name" value="Por_Secre_tail"/>
    <property type="match status" value="1"/>
</dbReference>
<dbReference type="InterPro" id="IPR052025">
    <property type="entry name" value="Xyloglucanase_GH74"/>
</dbReference>